<dbReference type="GO" id="GO:0032299">
    <property type="term" value="C:ribonuclease H2 complex"/>
    <property type="evidence" value="ECO:0007669"/>
    <property type="project" value="TreeGrafter"/>
</dbReference>
<comment type="cofactor">
    <cofactor evidence="14 15">
        <name>Mn(2+)</name>
        <dbReference type="ChEBI" id="CHEBI:29035"/>
    </cofactor>
    <cofactor evidence="14 15">
        <name>Mg(2+)</name>
        <dbReference type="ChEBI" id="CHEBI:18420"/>
    </cofactor>
    <text evidence="14 15">Manganese or magnesium. Binds 1 divalent metal ion per monomer in the absence of substrate. May bind a second metal ion after substrate binding.</text>
</comment>
<dbReference type="GO" id="GO:0006298">
    <property type="term" value="P:mismatch repair"/>
    <property type="evidence" value="ECO:0007669"/>
    <property type="project" value="TreeGrafter"/>
</dbReference>
<accession>A0A6P1NC03</accession>
<dbReference type="NCBIfam" id="NF000595">
    <property type="entry name" value="PRK00015.1-3"/>
    <property type="match status" value="1"/>
</dbReference>
<name>A0A6P1NC03_9PROT</name>
<evidence type="ECO:0000256" key="10">
    <source>
        <dbReference type="ARBA" id="ARBA00022723"/>
    </source>
</evidence>
<feature type="binding site" evidence="14 15">
    <location>
        <position position="18"/>
    </location>
    <ligand>
        <name>a divalent metal cation</name>
        <dbReference type="ChEBI" id="CHEBI:60240"/>
    </ligand>
</feature>
<keyword evidence="13 14" id="KW-0464">Manganese</keyword>
<dbReference type="InterPro" id="IPR012337">
    <property type="entry name" value="RNaseH-like_sf"/>
</dbReference>
<dbReference type="HAMAP" id="MF_00052_B">
    <property type="entry name" value="RNase_HII_B"/>
    <property type="match status" value="1"/>
</dbReference>
<dbReference type="InterPro" id="IPR022898">
    <property type="entry name" value="RNase_HII"/>
</dbReference>
<evidence type="ECO:0000256" key="16">
    <source>
        <dbReference type="RuleBase" id="RU003515"/>
    </source>
</evidence>
<dbReference type="PROSITE" id="PS51975">
    <property type="entry name" value="RNASE_H_2"/>
    <property type="match status" value="1"/>
</dbReference>
<dbReference type="InterPro" id="IPR024567">
    <property type="entry name" value="RNase_HII/HIII_dom"/>
</dbReference>
<keyword evidence="8 14" id="KW-0963">Cytoplasm</keyword>
<reference evidence="18 19" key="1">
    <citation type="submission" date="2020-01" db="EMBL/GenBank/DDBJ databases">
        <title>Genome sequencing of strain KACC 21507.</title>
        <authorList>
            <person name="Heo J."/>
            <person name="Kim S.-J."/>
            <person name="Kim J.-S."/>
            <person name="Hong S.-B."/>
            <person name="Kwon S.-W."/>
        </authorList>
    </citation>
    <scope>NUCLEOTIDE SEQUENCE [LARGE SCALE GENOMIC DNA]</scope>
    <source>
        <strain evidence="18 19">KACC 21507</strain>
    </source>
</reference>
<comment type="subcellular location">
    <subcellularLocation>
        <location evidence="4 14">Cytoplasm</location>
    </subcellularLocation>
</comment>
<dbReference type="GO" id="GO:0043137">
    <property type="term" value="P:DNA replication, removal of RNA primer"/>
    <property type="evidence" value="ECO:0007669"/>
    <property type="project" value="TreeGrafter"/>
</dbReference>
<dbReference type="GO" id="GO:0030145">
    <property type="term" value="F:manganese ion binding"/>
    <property type="evidence" value="ECO:0007669"/>
    <property type="project" value="UniProtKB-UniRule"/>
</dbReference>
<evidence type="ECO:0000256" key="14">
    <source>
        <dbReference type="HAMAP-Rule" id="MF_00052"/>
    </source>
</evidence>
<feature type="binding site" evidence="14 15">
    <location>
        <position position="19"/>
    </location>
    <ligand>
        <name>a divalent metal cation</name>
        <dbReference type="ChEBI" id="CHEBI:60240"/>
    </ligand>
</feature>
<dbReference type="RefSeq" id="WP_160618951.1">
    <property type="nucleotide sequence ID" value="NZ_CP047652.1"/>
</dbReference>
<evidence type="ECO:0000256" key="13">
    <source>
        <dbReference type="ARBA" id="ARBA00023211"/>
    </source>
</evidence>
<comment type="cofactor">
    <cofactor evidence="2">
        <name>Mg(2+)</name>
        <dbReference type="ChEBI" id="CHEBI:18420"/>
    </cofactor>
</comment>
<proteinExistence type="inferred from homology"/>
<comment type="catalytic activity">
    <reaction evidence="1 14 15 16">
        <text>Endonucleolytic cleavage to 5'-phosphomonoester.</text>
        <dbReference type="EC" id="3.1.26.4"/>
    </reaction>
</comment>
<evidence type="ECO:0000256" key="12">
    <source>
        <dbReference type="ARBA" id="ARBA00022801"/>
    </source>
</evidence>
<dbReference type="PANTHER" id="PTHR10954">
    <property type="entry name" value="RIBONUCLEASE H2 SUBUNIT A"/>
    <property type="match status" value="1"/>
</dbReference>
<evidence type="ECO:0000256" key="6">
    <source>
        <dbReference type="ARBA" id="ARBA00012180"/>
    </source>
</evidence>
<keyword evidence="19" id="KW-1185">Reference proteome</keyword>
<dbReference type="PANTHER" id="PTHR10954:SF18">
    <property type="entry name" value="RIBONUCLEASE HII"/>
    <property type="match status" value="1"/>
</dbReference>
<dbReference type="GO" id="GO:0005737">
    <property type="term" value="C:cytoplasm"/>
    <property type="evidence" value="ECO:0007669"/>
    <property type="project" value="UniProtKB-SubCell"/>
</dbReference>
<evidence type="ECO:0000256" key="1">
    <source>
        <dbReference type="ARBA" id="ARBA00000077"/>
    </source>
</evidence>
<evidence type="ECO:0000256" key="11">
    <source>
        <dbReference type="ARBA" id="ARBA00022759"/>
    </source>
</evidence>
<evidence type="ECO:0000256" key="7">
    <source>
        <dbReference type="ARBA" id="ARBA00019179"/>
    </source>
</evidence>
<evidence type="ECO:0000313" key="18">
    <source>
        <dbReference type="EMBL" id="QHI95876.1"/>
    </source>
</evidence>
<evidence type="ECO:0000256" key="5">
    <source>
        <dbReference type="ARBA" id="ARBA00007383"/>
    </source>
</evidence>
<dbReference type="SUPFAM" id="SSF53098">
    <property type="entry name" value="Ribonuclease H-like"/>
    <property type="match status" value="1"/>
</dbReference>
<keyword evidence="9 14" id="KW-0540">Nuclease</keyword>
<organism evidence="18 19">
    <name type="scientific">Aristophania vespae</name>
    <dbReference type="NCBI Taxonomy" id="2697033"/>
    <lineage>
        <taxon>Bacteria</taxon>
        <taxon>Pseudomonadati</taxon>
        <taxon>Pseudomonadota</taxon>
        <taxon>Alphaproteobacteria</taxon>
        <taxon>Acetobacterales</taxon>
        <taxon>Acetobacteraceae</taxon>
        <taxon>Aristophania</taxon>
    </lineage>
</organism>
<evidence type="ECO:0000256" key="15">
    <source>
        <dbReference type="PROSITE-ProRule" id="PRU01319"/>
    </source>
</evidence>
<gene>
    <name evidence="14" type="primary">rnhB</name>
    <name evidence="18" type="ORF">GT348_06130</name>
</gene>
<dbReference type="Pfam" id="PF01351">
    <property type="entry name" value="RNase_HII"/>
    <property type="match status" value="1"/>
</dbReference>
<dbReference type="EC" id="3.1.26.4" evidence="6 14"/>
<keyword evidence="11 14" id="KW-0255">Endonuclease</keyword>
<keyword evidence="12 14" id="KW-0378">Hydrolase</keyword>
<keyword evidence="10 14" id="KW-0479">Metal-binding</keyword>
<evidence type="ECO:0000259" key="17">
    <source>
        <dbReference type="PROSITE" id="PS51975"/>
    </source>
</evidence>
<dbReference type="InterPro" id="IPR001352">
    <property type="entry name" value="RNase_HII/HIII"/>
</dbReference>
<sequence>MPDYSLEIAYKGLVAGVDEVGRGPLAGPVVAAAVAFITPPEGELAMLIDDSKKLSAIKREKVFKALYASKNVFIAPAAASVQEIEALNISNAAHLAMRRALKRLAQKAGQWPVMALIDGKHAPKNIPCPIKMIIKGDGLSLSIAAASIIAKVLRDRAMERLSHRYPMYSWERNSGYGTAAHLSGLKISGITPHHRRDFAPIRRLIPTEAFSL</sequence>
<evidence type="ECO:0000256" key="9">
    <source>
        <dbReference type="ARBA" id="ARBA00022722"/>
    </source>
</evidence>
<dbReference type="GO" id="GO:0004523">
    <property type="term" value="F:RNA-DNA hybrid ribonuclease activity"/>
    <property type="evidence" value="ECO:0007669"/>
    <property type="project" value="UniProtKB-UniRule"/>
</dbReference>
<comment type="function">
    <text evidence="3 14 16">Endonuclease that specifically degrades the RNA of RNA-DNA hybrids.</text>
</comment>
<dbReference type="EMBL" id="CP047652">
    <property type="protein sequence ID" value="QHI95876.1"/>
    <property type="molecule type" value="Genomic_DNA"/>
</dbReference>
<protein>
    <recommendedName>
        <fullName evidence="7 14">Ribonuclease HII</fullName>
        <shortName evidence="14">RNase HII</shortName>
        <ecNumber evidence="6 14">3.1.26.4</ecNumber>
    </recommendedName>
</protein>
<dbReference type="AlphaFoldDB" id="A0A6P1NC03"/>
<dbReference type="KEGG" id="bomb:GT348_06130"/>
<dbReference type="InterPro" id="IPR036397">
    <property type="entry name" value="RNaseH_sf"/>
</dbReference>
<feature type="binding site" evidence="14 15">
    <location>
        <position position="118"/>
    </location>
    <ligand>
        <name>a divalent metal cation</name>
        <dbReference type="ChEBI" id="CHEBI:60240"/>
    </ligand>
</feature>
<evidence type="ECO:0000256" key="2">
    <source>
        <dbReference type="ARBA" id="ARBA00001946"/>
    </source>
</evidence>
<evidence type="ECO:0000256" key="3">
    <source>
        <dbReference type="ARBA" id="ARBA00004065"/>
    </source>
</evidence>
<evidence type="ECO:0000313" key="19">
    <source>
        <dbReference type="Proteomes" id="UP000463975"/>
    </source>
</evidence>
<evidence type="ECO:0000256" key="8">
    <source>
        <dbReference type="ARBA" id="ARBA00022490"/>
    </source>
</evidence>
<dbReference type="CDD" id="cd07182">
    <property type="entry name" value="RNase_HII_bacteria_HII_like"/>
    <property type="match status" value="1"/>
</dbReference>
<comment type="similarity">
    <text evidence="5 14 16">Belongs to the RNase HII family.</text>
</comment>
<dbReference type="Proteomes" id="UP000463975">
    <property type="component" value="Chromosome"/>
</dbReference>
<dbReference type="Gene3D" id="3.30.420.10">
    <property type="entry name" value="Ribonuclease H-like superfamily/Ribonuclease H"/>
    <property type="match status" value="1"/>
</dbReference>
<dbReference type="GO" id="GO:0003723">
    <property type="term" value="F:RNA binding"/>
    <property type="evidence" value="ECO:0007669"/>
    <property type="project" value="UniProtKB-UniRule"/>
</dbReference>
<evidence type="ECO:0000256" key="4">
    <source>
        <dbReference type="ARBA" id="ARBA00004496"/>
    </source>
</evidence>
<feature type="domain" description="RNase H type-2" evidence="17">
    <location>
        <begin position="12"/>
        <end position="212"/>
    </location>
</feature>